<dbReference type="OrthoDB" id="8193820at2759"/>
<evidence type="ECO:0000256" key="1">
    <source>
        <dbReference type="SAM" id="Coils"/>
    </source>
</evidence>
<feature type="coiled-coil region" evidence="1">
    <location>
        <begin position="179"/>
        <end position="241"/>
    </location>
</feature>
<reference evidence="2 3" key="1">
    <citation type="submission" date="2019-08" db="EMBL/GenBank/DDBJ databases">
        <authorList>
            <person name="Alioto T."/>
            <person name="Alioto T."/>
            <person name="Gomez Garrido J."/>
        </authorList>
    </citation>
    <scope>NUCLEOTIDE SEQUENCE [LARGE SCALE GENOMIC DNA]</scope>
</reference>
<keyword evidence="3" id="KW-1185">Reference proteome</keyword>
<dbReference type="AlphaFoldDB" id="A0A5E4NIK8"/>
<dbReference type="EMBL" id="CABPRJ010002370">
    <property type="protein sequence ID" value="VVC43530.1"/>
    <property type="molecule type" value="Genomic_DNA"/>
</dbReference>
<dbReference type="Proteomes" id="UP000325440">
    <property type="component" value="Unassembled WGS sequence"/>
</dbReference>
<protein>
    <submittedName>
        <fullName evidence="2">Uncharacterized protein</fullName>
    </submittedName>
</protein>
<keyword evidence="1" id="KW-0175">Coiled coil</keyword>
<name>A0A5E4NIK8_9HEMI</name>
<evidence type="ECO:0000313" key="2">
    <source>
        <dbReference type="EMBL" id="VVC43530.1"/>
    </source>
</evidence>
<proteinExistence type="predicted"/>
<gene>
    <name evidence="2" type="ORF">CINCED_3A001879</name>
</gene>
<sequence>MESKLHQQQNAKMISLAKPKHSVSLAEKHKTWSNLLNKKAVGTNTIVPSKIKIKKDSSGFDGKTKTMSKSVQCDPFNNKLCSTNSLSVFNPIRTLQFLLKEIKELPNAKSITHIIDEMQVVVERITEEFNVNLHYSKLTKLPCLVENENSMIPTKENDYHRNEQNQFENKYWFVLLGKITELENNYSQLTNNYTKSEEKLLSVTSERDKLLKQFKESCNSLEMLNNREREYLDTIKDLKSKLIASDKLISKQEAIIINLNKSLNDLAVKNQELMNGNISNEQYKTILEENNDARSNCCVTKTNQITNDLKDNKTLKPRTDTKQMKKGVLAGLEKTNNHTVSISENNTIKDLFKYCEDHKNNIEYDIDRQYTNYNRQALAIKLAKTELQQLFETIKMQAILSKKLFSSTIVDENERNLSDMSDEDENHSNVSNFMSIVTNSSC</sequence>
<organism evidence="2 3">
    <name type="scientific">Cinara cedri</name>
    <dbReference type="NCBI Taxonomy" id="506608"/>
    <lineage>
        <taxon>Eukaryota</taxon>
        <taxon>Metazoa</taxon>
        <taxon>Ecdysozoa</taxon>
        <taxon>Arthropoda</taxon>
        <taxon>Hexapoda</taxon>
        <taxon>Insecta</taxon>
        <taxon>Pterygota</taxon>
        <taxon>Neoptera</taxon>
        <taxon>Paraneoptera</taxon>
        <taxon>Hemiptera</taxon>
        <taxon>Sternorrhyncha</taxon>
        <taxon>Aphidomorpha</taxon>
        <taxon>Aphidoidea</taxon>
        <taxon>Aphididae</taxon>
        <taxon>Lachninae</taxon>
        <taxon>Cinara</taxon>
    </lineage>
</organism>
<evidence type="ECO:0000313" key="3">
    <source>
        <dbReference type="Proteomes" id="UP000325440"/>
    </source>
</evidence>
<accession>A0A5E4NIK8</accession>